<dbReference type="EMBL" id="SWKU01000013">
    <property type="protein sequence ID" value="KAF3001471.1"/>
    <property type="molecule type" value="Genomic_DNA"/>
</dbReference>
<comment type="caution">
    <text evidence="1">The sequence shown here is derived from an EMBL/GenBank/DDBJ whole genome shotgun (WGS) entry which is preliminary data.</text>
</comment>
<evidence type="ECO:0000313" key="2">
    <source>
        <dbReference type="Proteomes" id="UP000801428"/>
    </source>
</evidence>
<sequence length="318" mass="35527">MQLLHHWTTRGSLSHDPTSDDDRWIWSEGVVDLAFKHTFLLHGLLALSALHKTLVDSQGNRAGLLAQADVHMSAALSTYLRLLEESAPETVVPCFLMSSVCLAYNLATAQVEEPEDPLSAILHCFRLLRGVKVVIGRHWALLRQDDIIHKLLGPVLFLDEATLPEDTKCLPLLALKPLAEELDTPQKDVCLDAINDLHETFVKTTVCSSAKQEHGIIMTWPVVIKTEFLDICNAGNHVGALIIVYWAVLIARDEQAWWLKGWLSRLIRACEELFAGRPELREWLAWPIEIYNQCPEQPATLCSTVPSPMVLTPAKGSP</sequence>
<organism evidence="1 2">
    <name type="scientific">Curvularia kusanoi</name>
    <name type="common">Cochliobolus kusanoi</name>
    <dbReference type="NCBI Taxonomy" id="90978"/>
    <lineage>
        <taxon>Eukaryota</taxon>
        <taxon>Fungi</taxon>
        <taxon>Dikarya</taxon>
        <taxon>Ascomycota</taxon>
        <taxon>Pezizomycotina</taxon>
        <taxon>Dothideomycetes</taxon>
        <taxon>Pleosporomycetidae</taxon>
        <taxon>Pleosporales</taxon>
        <taxon>Pleosporineae</taxon>
        <taxon>Pleosporaceae</taxon>
        <taxon>Curvularia</taxon>
    </lineage>
</organism>
<dbReference type="PANTHER" id="PTHR47784">
    <property type="entry name" value="STEROL UPTAKE CONTROL PROTEIN 2"/>
    <property type="match status" value="1"/>
</dbReference>
<dbReference type="AlphaFoldDB" id="A0A9P4W7Z3"/>
<accession>A0A9P4W7Z3</accession>
<dbReference type="OrthoDB" id="4937900at2759"/>
<evidence type="ECO:0000313" key="1">
    <source>
        <dbReference type="EMBL" id="KAF3001471.1"/>
    </source>
</evidence>
<dbReference type="Proteomes" id="UP000801428">
    <property type="component" value="Unassembled WGS sequence"/>
</dbReference>
<dbReference type="GO" id="GO:0001228">
    <property type="term" value="F:DNA-binding transcription activator activity, RNA polymerase II-specific"/>
    <property type="evidence" value="ECO:0007669"/>
    <property type="project" value="TreeGrafter"/>
</dbReference>
<reference evidence="1" key="1">
    <citation type="submission" date="2019-04" db="EMBL/GenBank/DDBJ databases">
        <title>Sequencing of skin fungus with MAO and IRED activity.</title>
        <authorList>
            <person name="Marsaioli A.J."/>
            <person name="Bonatto J.M.C."/>
            <person name="Reis Junior O."/>
        </authorList>
    </citation>
    <scope>NUCLEOTIDE SEQUENCE</scope>
    <source>
        <strain evidence="1">30M1</strain>
    </source>
</reference>
<proteinExistence type="predicted"/>
<keyword evidence="2" id="KW-1185">Reference proteome</keyword>
<dbReference type="PANTHER" id="PTHR47784:SF4">
    <property type="entry name" value="ZN(II)2CYS6 TRANSCRIPTION FACTOR (EUROFUNG)"/>
    <property type="match status" value="1"/>
</dbReference>
<dbReference type="InterPro" id="IPR053157">
    <property type="entry name" value="Sterol_Uptake_Regulator"/>
</dbReference>
<name>A0A9P4W7Z3_CURKU</name>
<protein>
    <submittedName>
        <fullName evidence="1">Uncharacterized protein</fullName>
    </submittedName>
</protein>
<gene>
    <name evidence="1" type="ORF">E8E13_008467</name>
</gene>